<keyword evidence="10 12" id="KW-0233">DNA recombination</keyword>
<evidence type="ECO:0000256" key="9">
    <source>
        <dbReference type="ARBA" id="ARBA00023125"/>
    </source>
</evidence>
<comment type="caution">
    <text evidence="15">The sequence shown here is derived from an EMBL/GenBank/DDBJ whole genome shotgun (WGS) entry which is preliminary data.</text>
</comment>
<keyword evidence="4 12" id="KW-0479">Metal-binding</keyword>
<dbReference type="PRINTS" id="PR00696">
    <property type="entry name" value="RSOLVASERUVC"/>
</dbReference>
<dbReference type="InterPro" id="IPR020563">
    <property type="entry name" value="X-over_junc_endoDNase_Mg_BS"/>
</dbReference>
<comment type="subunit">
    <text evidence="12">Homodimer which binds Holliday junction (HJ) DNA. The HJ becomes 2-fold symmetrical on binding to RuvC with unstacked arms; it has a different conformation from HJ DNA in complex with RuvA. In the full resolvosome a probable DNA-RuvA(4)-RuvB(12)-RuvC(2) complex forms which resolves the HJ.</text>
</comment>
<name>A0ABV6P7S1_9MICC</name>
<protein>
    <recommendedName>
        <fullName evidence="12 13">Crossover junction endodeoxyribonuclease RuvC</fullName>
        <ecNumber evidence="12 13">3.1.21.10</ecNumber>
    </recommendedName>
    <alternativeName>
        <fullName evidence="12">Holliday junction nuclease RuvC</fullName>
    </alternativeName>
    <alternativeName>
        <fullName evidence="12">Holliday junction resolvase RuvC</fullName>
    </alternativeName>
</protein>
<reference evidence="15 16" key="1">
    <citation type="submission" date="2024-09" db="EMBL/GenBank/DDBJ databases">
        <authorList>
            <person name="Sun Q."/>
            <person name="Mori K."/>
        </authorList>
    </citation>
    <scope>NUCLEOTIDE SEQUENCE [LARGE SCALE GENOMIC DNA]</scope>
    <source>
        <strain evidence="15 16">NCAIM B.02604</strain>
    </source>
</reference>
<dbReference type="PANTHER" id="PTHR30194:SF3">
    <property type="entry name" value="CROSSOVER JUNCTION ENDODEOXYRIBONUCLEASE RUVC"/>
    <property type="match status" value="1"/>
</dbReference>
<sequence>MSAQSSPGPQQGLAAPPTSVRVLGVDPGLTRCGIGVVDVARNRSATLVDVAVVGTKPHDELDVRLGHIDRQIEAYLSKHRPDVLAVERVFAYDNVSTVMGTAQAMGVVIAAAARHRTAVALLTPTEVKAAVTGNGQAGKDQVTNMVTRILKLDAPPKPADAADALALAIAHAWRGGLGHRQTSTVTPAKAGQSSPAPRRAAGGLTKAQQAWLAAEKNARRNAGQFKSKKG</sequence>
<dbReference type="EMBL" id="JBHLUB010000001">
    <property type="protein sequence ID" value="MFC0581105.1"/>
    <property type="molecule type" value="Genomic_DNA"/>
</dbReference>
<comment type="subcellular location">
    <subcellularLocation>
        <location evidence="12">Cytoplasm</location>
    </subcellularLocation>
</comment>
<dbReference type="HAMAP" id="MF_00034">
    <property type="entry name" value="RuvC"/>
    <property type="match status" value="1"/>
</dbReference>
<evidence type="ECO:0000313" key="15">
    <source>
        <dbReference type="EMBL" id="MFC0581105.1"/>
    </source>
</evidence>
<proteinExistence type="inferred from homology"/>
<dbReference type="PANTHER" id="PTHR30194">
    <property type="entry name" value="CROSSOVER JUNCTION ENDODEOXYRIBONUCLEASE RUVC"/>
    <property type="match status" value="1"/>
</dbReference>
<keyword evidence="16" id="KW-1185">Reference proteome</keyword>
<dbReference type="InterPro" id="IPR012337">
    <property type="entry name" value="RNaseH-like_sf"/>
</dbReference>
<comment type="similarity">
    <text evidence="1 12">Belongs to the RuvC family.</text>
</comment>
<dbReference type="InterPro" id="IPR036397">
    <property type="entry name" value="RNaseH_sf"/>
</dbReference>
<evidence type="ECO:0000256" key="4">
    <source>
        <dbReference type="ARBA" id="ARBA00022723"/>
    </source>
</evidence>
<dbReference type="EC" id="3.1.21.10" evidence="12 13"/>
<evidence type="ECO:0000256" key="3">
    <source>
        <dbReference type="ARBA" id="ARBA00022722"/>
    </source>
</evidence>
<keyword evidence="11 12" id="KW-0234">DNA repair</keyword>
<accession>A0ABV6P7S1</accession>
<feature type="binding site" evidence="12">
    <location>
        <position position="26"/>
    </location>
    <ligand>
        <name>Mg(2+)</name>
        <dbReference type="ChEBI" id="CHEBI:18420"/>
        <label>1</label>
    </ligand>
</feature>
<keyword evidence="6 12" id="KW-0227">DNA damage</keyword>
<feature type="active site" evidence="12">
    <location>
        <position position="26"/>
    </location>
</feature>
<feature type="region of interest" description="Disordered" evidence="14">
    <location>
        <begin position="178"/>
        <end position="230"/>
    </location>
</feature>
<evidence type="ECO:0000256" key="13">
    <source>
        <dbReference type="NCBIfam" id="TIGR00228"/>
    </source>
</evidence>
<evidence type="ECO:0000256" key="5">
    <source>
        <dbReference type="ARBA" id="ARBA00022759"/>
    </source>
</evidence>
<comment type="catalytic activity">
    <reaction evidence="12">
        <text>Endonucleolytic cleavage at a junction such as a reciprocal single-stranded crossover between two homologous DNA duplexes (Holliday junction).</text>
        <dbReference type="EC" id="3.1.21.10"/>
    </reaction>
</comment>
<gene>
    <name evidence="12 15" type="primary">ruvC</name>
    <name evidence="15" type="ORF">ACFFFR_01700</name>
</gene>
<feature type="compositionally biased region" description="Polar residues" evidence="14">
    <location>
        <begin position="180"/>
        <end position="195"/>
    </location>
</feature>
<dbReference type="RefSeq" id="WP_377457674.1">
    <property type="nucleotide sequence ID" value="NZ_JBHLUB010000001.1"/>
</dbReference>
<evidence type="ECO:0000256" key="14">
    <source>
        <dbReference type="SAM" id="MobiDB-lite"/>
    </source>
</evidence>
<evidence type="ECO:0000256" key="7">
    <source>
        <dbReference type="ARBA" id="ARBA00022801"/>
    </source>
</evidence>
<keyword evidence="7 12" id="KW-0378">Hydrolase</keyword>
<keyword evidence="9 12" id="KW-0238">DNA-binding</keyword>
<dbReference type="Gene3D" id="3.30.420.10">
    <property type="entry name" value="Ribonuclease H-like superfamily/Ribonuclease H"/>
    <property type="match status" value="1"/>
</dbReference>
<evidence type="ECO:0000256" key="2">
    <source>
        <dbReference type="ARBA" id="ARBA00022490"/>
    </source>
</evidence>
<evidence type="ECO:0000256" key="8">
    <source>
        <dbReference type="ARBA" id="ARBA00022842"/>
    </source>
</evidence>
<dbReference type="InterPro" id="IPR002176">
    <property type="entry name" value="X-over_junc_endoDNase_RuvC"/>
</dbReference>
<dbReference type="Pfam" id="PF02075">
    <property type="entry name" value="RuvC"/>
    <property type="match status" value="1"/>
</dbReference>
<comment type="function">
    <text evidence="12">The RuvA-RuvB-RuvC complex processes Holliday junction (HJ) DNA during genetic recombination and DNA repair. Endonuclease that resolves HJ intermediates. Cleaves cruciform DNA by making single-stranded nicks across the HJ at symmetrical positions within the homologous arms, yielding a 5'-phosphate and a 3'-hydroxyl group; requires a central core of homology in the junction. The consensus cleavage sequence is 5'-(A/T)TT(C/G)-3'. Cleavage occurs on the 3'-side of the TT dinucleotide at the point of strand exchange. HJ branch migration catalyzed by RuvA-RuvB allows RuvC to scan DNA until it finds its consensus sequence, where it cleaves and resolves the cruciform DNA.</text>
</comment>
<keyword evidence="2 12" id="KW-0963">Cytoplasm</keyword>
<feature type="binding site" evidence="12">
    <location>
        <position position="160"/>
    </location>
    <ligand>
        <name>Mg(2+)</name>
        <dbReference type="ChEBI" id="CHEBI:18420"/>
        <label>1</label>
    </ligand>
</feature>
<dbReference type="SUPFAM" id="SSF53098">
    <property type="entry name" value="Ribonuclease H-like"/>
    <property type="match status" value="1"/>
</dbReference>
<evidence type="ECO:0000256" key="1">
    <source>
        <dbReference type="ARBA" id="ARBA00009518"/>
    </source>
</evidence>
<evidence type="ECO:0000256" key="12">
    <source>
        <dbReference type="HAMAP-Rule" id="MF_00034"/>
    </source>
</evidence>
<dbReference type="Proteomes" id="UP001589862">
    <property type="component" value="Unassembled WGS sequence"/>
</dbReference>
<dbReference type="PROSITE" id="PS01321">
    <property type="entry name" value="RUVC"/>
    <property type="match status" value="1"/>
</dbReference>
<keyword evidence="3 12" id="KW-0540">Nuclease</keyword>
<feature type="binding site" evidence="12">
    <location>
        <position position="87"/>
    </location>
    <ligand>
        <name>Mg(2+)</name>
        <dbReference type="ChEBI" id="CHEBI:18420"/>
        <label>2</label>
    </ligand>
</feature>
<organism evidence="15 16">
    <name type="scientific">Micrococcoides hystricis</name>
    <dbReference type="NCBI Taxonomy" id="1572761"/>
    <lineage>
        <taxon>Bacteria</taxon>
        <taxon>Bacillati</taxon>
        <taxon>Actinomycetota</taxon>
        <taxon>Actinomycetes</taxon>
        <taxon>Micrococcales</taxon>
        <taxon>Micrococcaceae</taxon>
        <taxon>Micrococcoides</taxon>
    </lineage>
</organism>
<dbReference type="NCBIfam" id="TIGR00228">
    <property type="entry name" value="ruvC"/>
    <property type="match status" value="1"/>
</dbReference>
<keyword evidence="5 12" id="KW-0255">Endonuclease</keyword>
<dbReference type="CDD" id="cd16962">
    <property type="entry name" value="RuvC"/>
    <property type="match status" value="1"/>
</dbReference>
<feature type="active site" evidence="12">
    <location>
        <position position="87"/>
    </location>
</feature>
<evidence type="ECO:0000256" key="11">
    <source>
        <dbReference type="ARBA" id="ARBA00023204"/>
    </source>
</evidence>
<feature type="active site" evidence="12">
    <location>
        <position position="160"/>
    </location>
</feature>
<evidence type="ECO:0000313" key="16">
    <source>
        <dbReference type="Proteomes" id="UP001589862"/>
    </source>
</evidence>
<evidence type="ECO:0000256" key="6">
    <source>
        <dbReference type="ARBA" id="ARBA00022763"/>
    </source>
</evidence>
<comment type="cofactor">
    <cofactor evidence="12">
        <name>Mg(2+)</name>
        <dbReference type="ChEBI" id="CHEBI:18420"/>
    </cofactor>
    <text evidence="12">Binds 2 Mg(2+) ion per subunit.</text>
</comment>
<evidence type="ECO:0000256" key="10">
    <source>
        <dbReference type="ARBA" id="ARBA00023172"/>
    </source>
</evidence>
<keyword evidence="8 12" id="KW-0460">Magnesium</keyword>